<reference evidence="2 3" key="1">
    <citation type="submission" date="2019-07" db="EMBL/GenBank/DDBJ databases">
        <title>Gastrointestinal microbiota of Peromyscus leucopus, the white-footed mouse.</title>
        <authorList>
            <person name="Milovic A."/>
            <person name="Bassam K."/>
            <person name="Barbour A.G."/>
        </authorList>
    </citation>
    <scope>NUCLEOTIDE SEQUENCE [LARGE SCALE GENOMIC DNA]</scope>
    <source>
        <strain evidence="2 3">LL7</strain>
    </source>
</reference>
<proteinExistence type="predicted"/>
<dbReference type="RefSeq" id="WP_081306711.1">
    <property type="nucleotide sequence ID" value="NZ_CP041676.1"/>
</dbReference>
<accession>A0A517D6B5</accession>
<evidence type="ECO:0000313" key="2">
    <source>
        <dbReference type="EMBL" id="QDR72787.1"/>
    </source>
</evidence>
<organism evidence="2 3">
    <name type="scientific">Limosilactobacillus reuteri</name>
    <name type="common">Lactobacillus reuteri</name>
    <dbReference type="NCBI Taxonomy" id="1598"/>
    <lineage>
        <taxon>Bacteria</taxon>
        <taxon>Bacillati</taxon>
        <taxon>Bacillota</taxon>
        <taxon>Bacilli</taxon>
        <taxon>Lactobacillales</taxon>
        <taxon>Lactobacillaceae</taxon>
        <taxon>Limosilactobacillus</taxon>
    </lineage>
</organism>
<protein>
    <submittedName>
        <fullName evidence="2">DUF739 family protein</fullName>
    </submittedName>
</protein>
<gene>
    <name evidence="2" type="ORF">FOD75_06645</name>
</gene>
<dbReference type="AlphaFoldDB" id="A0A517D6B5"/>
<dbReference type="EMBL" id="CP041676">
    <property type="protein sequence ID" value="QDR72787.1"/>
    <property type="molecule type" value="Genomic_DNA"/>
</dbReference>
<evidence type="ECO:0000256" key="1">
    <source>
        <dbReference type="SAM" id="MobiDB-lite"/>
    </source>
</evidence>
<evidence type="ECO:0000313" key="3">
    <source>
        <dbReference type="Proteomes" id="UP000316394"/>
    </source>
</evidence>
<dbReference type="Pfam" id="PF05339">
    <property type="entry name" value="DUF739"/>
    <property type="match status" value="1"/>
</dbReference>
<feature type="region of interest" description="Disordered" evidence="1">
    <location>
        <begin position="83"/>
        <end position="102"/>
    </location>
</feature>
<dbReference type="Proteomes" id="UP000316394">
    <property type="component" value="Chromosome"/>
</dbReference>
<dbReference type="InterPro" id="IPR008003">
    <property type="entry name" value="DUF739"/>
</dbReference>
<name>A0A517D6B5_LIMRT</name>
<sequence length="102" mass="11831">MIEFIDYDYSKLKAKIVEEHYTIKSLAKATAIGRTSLSQKLNNHSKVGFSQREMQRIANVLDINFTNISDYFFAPPVRKNVQKREYKSKLQGDKNNARTKDS</sequence>